<dbReference type="RefSeq" id="WP_345005433.1">
    <property type="nucleotide sequence ID" value="NZ_BAABCY010000037.1"/>
</dbReference>
<gene>
    <name evidence="2" type="ORF">GCM10022395_16310</name>
</gene>
<comment type="caution">
    <text evidence="2">The sequence shown here is derived from an EMBL/GenBank/DDBJ whole genome shotgun (WGS) entry which is preliminary data.</text>
</comment>
<evidence type="ECO:0000259" key="1">
    <source>
        <dbReference type="Pfam" id="PF14082"/>
    </source>
</evidence>
<reference evidence="3" key="1">
    <citation type="journal article" date="2019" name="Int. J. Syst. Evol. Microbiol.">
        <title>The Global Catalogue of Microorganisms (GCM) 10K type strain sequencing project: providing services to taxonomists for standard genome sequencing and annotation.</title>
        <authorList>
            <consortium name="The Broad Institute Genomics Platform"/>
            <consortium name="The Broad Institute Genome Sequencing Center for Infectious Disease"/>
            <person name="Wu L."/>
            <person name="Ma J."/>
        </authorList>
    </citation>
    <scope>NUCLEOTIDE SEQUENCE [LARGE SCALE GENOMIC DNA]</scope>
    <source>
        <strain evidence="3">JCM 17111</strain>
    </source>
</reference>
<dbReference type="Pfam" id="PF14082">
    <property type="entry name" value="SduA_C"/>
    <property type="match status" value="1"/>
</dbReference>
<keyword evidence="3" id="KW-1185">Reference proteome</keyword>
<dbReference type="EMBL" id="BAABCY010000037">
    <property type="protein sequence ID" value="GAA3566778.1"/>
    <property type="molecule type" value="Genomic_DNA"/>
</dbReference>
<sequence>MIEIVKKEKLLLLKYYSDYGAPDWIDRRLDSKKPFKIKGVFLVQEANFHEKVIEDFEDPEYFFVIGNLIENYYKLDKSVFGIKNEFYFAKELDFREDFFVAKEKVSLIRTIDSNINESIYIGGKNETVLPFGEFRNLIKSFPTTHEIKLYRSAKITSIISNYFDSVKDKETQYKTYVNAKTIKIESNLKSSFKDSEILKYSTLLDKLRTMLNNEIKYSEDQWQSEILQLVLLIYPKYIQAIRELKFKDVYSGKIRRLDFGLIDFMGNLDIMEIKIPFEKSIVSQSQYRDNHIPNRDLSGAVMQIEKYIFYLNKIGKQGEFDLNKKYKSKLPNDLEIKIVNPSAIIIMGRDNQLSKPQLDDFEIIKRKYKNVIDIFTYDELLRRLDILIKQLKII</sequence>
<evidence type="ECO:0000313" key="2">
    <source>
        <dbReference type="EMBL" id="GAA3566778.1"/>
    </source>
</evidence>
<feature type="domain" description="Shedu protein SduA C-terminal" evidence="1">
    <location>
        <begin position="217"/>
        <end position="381"/>
    </location>
</feature>
<evidence type="ECO:0000313" key="3">
    <source>
        <dbReference type="Proteomes" id="UP001500954"/>
    </source>
</evidence>
<protein>
    <recommendedName>
        <fullName evidence="1">Shedu protein SduA C-terminal domain-containing protein</fullName>
    </recommendedName>
</protein>
<dbReference type="Proteomes" id="UP001500954">
    <property type="component" value="Unassembled WGS sequence"/>
</dbReference>
<accession>A0ABP6XI44</accession>
<organism evidence="2 3">
    <name type="scientific">Snuella lapsa</name>
    <dbReference type="NCBI Taxonomy" id="870481"/>
    <lineage>
        <taxon>Bacteria</taxon>
        <taxon>Pseudomonadati</taxon>
        <taxon>Bacteroidota</taxon>
        <taxon>Flavobacteriia</taxon>
        <taxon>Flavobacteriales</taxon>
        <taxon>Flavobacteriaceae</taxon>
        <taxon>Snuella</taxon>
    </lineage>
</organism>
<name>A0ABP6XI44_9FLAO</name>
<dbReference type="InterPro" id="IPR025359">
    <property type="entry name" value="SduA_C"/>
</dbReference>
<proteinExistence type="predicted"/>